<name>A0ABN9WNN2_9DINO</name>
<feature type="compositionally biased region" description="Basic and acidic residues" evidence="1">
    <location>
        <begin position="45"/>
        <end position="69"/>
    </location>
</feature>
<comment type="caution">
    <text evidence="2">The sequence shown here is derived from an EMBL/GenBank/DDBJ whole genome shotgun (WGS) entry which is preliminary data.</text>
</comment>
<dbReference type="EMBL" id="CAUYUJ010018833">
    <property type="protein sequence ID" value="CAK0886636.1"/>
    <property type="molecule type" value="Genomic_DNA"/>
</dbReference>
<keyword evidence="3" id="KW-1185">Reference proteome</keyword>
<evidence type="ECO:0000313" key="2">
    <source>
        <dbReference type="EMBL" id="CAK0886636.1"/>
    </source>
</evidence>
<organism evidence="2 3">
    <name type="scientific">Prorocentrum cordatum</name>
    <dbReference type="NCBI Taxonomy" id="2364126"/>
    <lineage>
        <taxon>Eukaryota</taxon>
        <taxon>Sar</taxon>
        <taxon>Alveolata</taxon>
        <taxon>Dinophyceae</taxon>
        <taxon>Prorocentrales</taxon>
        <taxon>Prorocentraceae</taxon>
        <taxon>Prorocentrum</taxon>
    </lineage>
</organism>
<accession>A0ABN9WNN2</accession>
<evidence type="ECO:0000256" key="1">
    <source>
        <dbReference type="SAM" id="MobiDB-lite"/>
    </source>
</evidence>
<feature type="region of interest" description="Disordered" evidence="1">
    <location>
        <begin position="157"/>
        <end position="182"/>
    </location>
</feature>
<dbReference type="Proteomes" id="UP001189429">
    <property type="component" value="Unassembled WGS sequence"/>
</dbReference>
<evidence type="ECO:0000313" key="3">
    <source>
        <dbReference type="Proteomes" id="UP001189429"/>
    </source>
</evidence>
<feature type="non-terminal residue" evidence="2">
    <location>
        <position position="1"/>
    </location>
</feature>
<feature type="compositionally biased region" description="Polar residues" evidence="1">
    <location>
        <begin position="124"/>
        <end position="136"/>
    </location>
</feature>
<reference evidence="2" key="1">
    <citation type="submission" date="2023-10" db="EMBL/GenBank/DDBJ databases">
        <authorList>
            <person name="Chen Y."/>
            <person name="Shah S."/>
            <person name="Dougan E. K."/>
            <person name="Thang M."/>
            <person name="Chan C."/>
        </authorList>
    </citation>
    <scope>NUCLEOTIDE SEQUENCE [LARGE SCALE GENOMIC DNA]</scope>
</reference>
<proteinExistence type="predicted"/>
<gene>
    <name evidence="2" type="ORF">PCOR1329_LOCUS67935</name>
</gene>
<sequence length="182" mass="19623">EMASIARSIQRSMSTREKPEADDGGSTSPGGGSPSQSRGLAAKSSRSDGRRHSQGRSLERKASRRDSRTLELQGLSLEALKAMAAQADKDIKDYARSRCKKKAIDEMKRKQRVEKEIARLESGGANSTGSRSTSPTGLRDECDEKTCEEEYEKLERHYTPGDDATVEVGTSVAAPSADAGDA</sequence>
<feature type="region of interest" description="Disordered" evidence="1">
    <location>
        <begin position="1"/>
        <end position="70"/>
    </location>
</feature>
<feature type="region of interest" description="Disordered" evidence="1">
    <location>
        <begin position="118"/>
        <end position="144"/>
    </location>
</feature>
<protein>
    <submittedName>
        <fullName evidence="2">Uncharacterized protein</fullName>
    </submittedName>
</protein>